<keyword evidence="2" id="KW-0732">Signal</keyword>
<sequence length="100" mass="11144">MKIFVSFFFVVLLALAVVSVPANHHKKNRGNVKAEERPSVGDGDHPTNTGEVHWPDVEVSRIHNFPVPEAFRHGRTNNSHASESSSGKQHGRSNHRSRSQ</sequence>
<evidence type="ECO:0000256" key="2">
    <source>
        <dbReference type="SAM" id="SignalP"/>
    </source>
</evidence>
<organism evidence="3 4">
    <name type="scientific">Spodoptera frugiperda</name>
    <name type="common">Fall armyworm</name>
    <dbReference type="NCBI Taxonomy" id="7108"/>
    <lineage>
        <taxon>Eukaryota</taxon>
        <taxon>Metazoa</taxon>
        <taxon>Ecdysozoa</taxon>
        <taxon>Arthropoda</taxon>
        <taxon>Hexapoda</taxon>
        <taxon>Insecta</taxon>
        <taxon>Pterygota</taxon>
        <taxon>Neoptera</taxon>
        <taxon>Endopterygota</taxon>
        <taxon>Lepidoptera</taxon>
        <taxon>Glossata</taxon>
        <taxon>Ditrysia</taxon>
        <taxon>Noctuoidea</taxon>
        <taxon>Noctuidae</taxon>
        <taxon>Amphipyrinae</taxon>
        <taxon>Spodoptera</taxon>
    </lineage>
</organism>
<feature type="region of interest" description="Disordered" evidence="1">
    <location>
        <begin position="22"/>
        <end position="53"/>
    </location>
</feature>
<dbReference type="RefSeq" id="XP_050549531.1">
    <property type="nucleotide sequence ID" value="XM_050693574.1"/>
</dbReference>
<dbReference type="AlphaFoldDB" id="A0A9R0DMH2"/>
<feature type="compositionally biased region" description="Basic residues" evidence="1">
    <location>
        <begin position="89"/>
        <end position="100"/>
    </location>
</feature>
<reference evidence="4" key="1">
    <citation type="submission" date="2025-08" db="UniProtKB">
        <authorList>
            <consortium name="RefSeq"/>
        </authorList>
    </citation>
    <scope>IDENTIFICATION</scope>
    <source>
        <tissue evidence="4">Whole larval tissue</tissue>
    </source>
</reference>
<gene>
    <name evidence="4" type="primary">LOC118272074</name>
</gene>
<feature type="chain" id="PRO_5040377472" evidence="2">
    <location>
        <begin position="23"/>
        <end position="100"/>
    </location>
</feature>
<dbReference type="GeneID" id="118272074"/>
<keyword evidence="3" id="KW-1185">Reference proteome</keyword>
<evidence type="ECO:0000313" key="3">
    <source>
        <dbReference type="Proteomes" id="UP000829999"/>
    </source>
</evidence>
<feature type="compositionally biased region" description="Basic and acidic residues" evidence="1">
    <location>
        <begin position="32"/>
        <end position="45"/>
    </location>
</feature>
<evidence type="ECO:0000256" key="1">
    <source>
        <dbReference type="SAM" id="MobiDB-lite"/>
    </source>
</evidence>
<feature type="signal peptide" evidence="2">
    <location>
        <begin position="1"/>
        <end position="22"/>
    </location>
</feature>
<proteinExistence type="predicted"/>
<feature type="compositionally biased region" description="Polar residues" evidence="1">
    <location>
        <begin position="76"/>
        <end position="88"/>
    </location>
</feature>
<dbReference type="OrthoDB" id="10353960at2759"/>
<name>A0A9R0DMH2_SPOFR</name>
<dbReference type="Proteomes" id="UP000829999">
    <property type="component" value="Chromosome 5"/>
</dbReference>
<feature type="region of interest" description="Disordered" evidence="1">
    <location>
        <begin position="65"/>
        <end position="100"/>
    </location>
</feature>
<evidence type="ECO:0000313" key="4">
    <source>
        <dbReference type="RefSeq" id="XP_050549531.1"/>
    </source>
</evidence>
<protein>
    <submittedName>
        <fullName evidence="4">Uncharacterized protein LOC118272074</fullName>
    </submittedName>
</protein>
<accession>A0A9R0DMH2</accession>